<organism evidence="2 3">
    <name type="scientific">Caerostris extrusa</name>
    <name type="common">Bark spider</name>
    <name type="synonym">Caerostris bankana</name>
    <dbReference type="NCBI Taxonomy" id="172846"/>
    <lineage>
        <taxon>Eukaryota</taxon>
        <taxon>Metazoa</taxon>
        <taxon>Ecdysozoa</taxon>
        <taxon>Arthropoda</taxon>
        <taxon>Chelicerata</taxon>
        <taxon>Arachnida</taxon>
        <taxon>Araneae</taxon>
        <taxon>Araneomorphae</taxon>
        <taxon>Entelegynae</taxon>
        <taxon>Araneoidea</taxon>
        <taxon>Araneidae</taxon>
        <taxon>Caerostris</taxon>
    </lineage>
</organism>
<evidence type="ECO:0000313" key="2">
    <source>
        <dbReference type="EMBL" id="GIY95621.1"/>
    </source>
</evidence>
<reference evidence="2 3" key="1">
    <citation type="submission" date="2021-06" db="EMBL/GenBank/DDBJ databases">
        <title>Caerostris extrusa draft genome.</title>
        <authorList>
            <person name="Kono N."/>
            <person name="Arakawa K."/>
        </authorList>
    </citation>
    <scope>NUCLEOTIDE SEQUENCE [LARGE SCALE GENOMIC DNA]</scope>
</reference>
<feature type="compositionally biased region" description="Basic residues" evidence="1">
    <location>
        <begin position="7"/>
        <end position="23"/>
    </location>
</feature>
<protein>
    <submittedName>
        <fullName evidence="2">Uncharacterized protein</fullName>
    </submittedName>
</protein>
<dbReference type="AlphaFoldDB" id="A0AAV4XKW2"/>
<keyword evidence="3" id="KW-1185">Reference proteome</keyword>
<proteinExistence type="predicted"/>
<evidence type="ECO:0000256" key="1">
    <source>
        <dbReference type="SAM" id="MobiDB-lite"/>
    </source>
</evidence>
<gene>
    <name evidence="2" type="ORF">CEXT_335501</name>
</gene>
<feature type="region of interest" description="Disordered" evidence="1">
    <location>
        <begin position="1"/>
        <end position="56"/>
    </location>
</feature>
<comment type="caution">
    <text evidence="2">The sequence shown here is derived from an EMBL/GenBank/DDBJ whole genome shotgun (WGS) entry which is preliminary data.</text>
</comment>
<evidence type="ECO:0000313" key="3">
    <source>
        <dbReference type="Proteomes" id="UP001054945"/>
    </source>
</evidence>
<name>A0AAV4XKW2_CAEEX</name>
<dbReference type="EMBL" id="BPLR01000554">
    <property type="protein sequence ID" value="GIY95621.1"/>
    <property type="molecule type" value="Genomic_DNA"/>
</dbReference>
<sequence length="91" mass="10190">MSNSRSVRGRKPSSAKVAKRKQKATLISQSKKQKAEKFAENNDASSDTEDNESNIPAQQSVAPIMKKDMEVTLQILITVTIENVKIRHKNH</sequence>
<dbReference type="Proteomes" id="UP001054945">
    <property type="component" value="Unassembled WGS sequence"/>
</dbReference>
<accession>A0AAV4XKW2</accession>